<evidence type="ECO:0000313" key="6">
    <source>
        <dbReference type="EMBL" id="CAB5227462.1"/>
    </source>
</evidence>
<dbReference type="EMBL" id="LR798373">
    <property type="protein sequence ID" value="CAB5227462.1"/>
    <property type="molecule type" value="Genomic_DNA"/>
</dbReference>
<accession>A0A6J5SDK0</accession>
<evidence type="ECO:0000313" key="3">
    <source>
        <dbReference type="EMBL" id="CAB4182359.1"/>
    </source>
</evidence>
<name>A0A6J5SDK0_9CAUD</name>
<dbReference type="EMBL" id="LR796520">
    <property type="protein sequence ID" value="CAB4149641.1"/>
    <property type="molecule type" value="Genomic_DNA"/>
</dbReference>
<dbReference type="EMBL" id="LR797037">
    <property type="protein sequence ID" value="CAB4182359.1"/>
    <property type="molecule type" value="Genomic_DNA"/>
</dbReference>
<proteinExistence type="predicted"/>
<evidence type="ECO:0000313" key="1">
    <source>
        <dbReference type="EMBL" id="CAB4149641.1"/>
    </source>
</evidence>
<evidence type="ECO:0000313" key="5">
    <source>
        <dbReference type="EMBL" id="CAB4211803.1"/>
    </source>
</evidence>
<dbReference type="EMBL" id="LR797378">
    <property type="protein sequence ID" value="CAB4211803.1"/>
    <property type="molecule type" value="Genomic_DNA"/>
</dbReference>
<protein>
    <submittedName>
        <fullName evidence="5">Uncharacterized protein</fullName>
    </submittedName>
</protein>
<dbReference type="EMBL" id="LR796851">
    <property type="protein sequence ID" value="CAB4169994.1"/>
    <property type="molecule type" value="Genomic_DNA"/>
</dbReference>
<sequence length="211" mass="21420">MANANRPSGFIPVQYLNGAPWNGQARVYSIAAAYGTALYVGDPVISSGTADANGIPGIVLGAATGALRGVIVGLYNSGSTSAPPGGVTVGNIFNPNVNYKPISDPNIWYASVVDDPNVVFEIQEHSNGTALAAVDIGLNQISYLAAGNGFVSGWMLASATDATPNTTATLQLRLLGLAQKPAGTNAFGAYAKHLVQINVHELGHGTGAAGV</sequence>
<evidence type="ECO:0000313" key="2">
    <source>
        <dbReference type="EMBL" id="CAB4169994.1"/>
    </source>
</evidence>
<dbReference type="EMBL" id="LR797269">
    <property type="protein sequence ID" value="CAB4197423.1"/>
    <property type="molecule type" value="Genomic_DNA"/>
</dbReference>
<evidence type="ECO:0000313" key="4">
    <source>
        <dbReference type="EMBL" id="CAB4197423.1"/>
    </source>
</evidence>
<organism evidence="5">
    <name type="scientific">uncultured Caudovirales phage</name>
    <dbReference type="NCBI Taxonomy" id="2100421"/>
    <lineage>
        <taxon>Viruses</taxon>
        <taxon>Duplodnaviria</taxon>
        <taxon>Heunggongvirae</taxon>
        <taxon>Uroviricota</taxon>
        <taxon>Caudoviricetes</taxon>
        <taxon>Peduoviridae</taxon>
        <taxon>Maltschvirus</taxon>
        <taxon>Maltschvirus maltsch</taxon>
    </lineage>
</organism>
<reference evidence="5" key="1">
    <citation type="submission" date="2020-05" db="EMBL/GenBank/DDBJ databases">
        <authorList>
            <person name="Chiriac C."/>
            <person name="Salcher M."/>
            <person name="Ghai R."/>
            <person name="Kavagutti S V."/>
        </authorList>
    </citation>
    <scope>NUCLEOTIDE SEQUENCE</scope>
</reference>
<gene>
    <name evidence="3" type="ORF">UFOVP1079_8</name>
    <name evidence="4" type="ORF">UFOVP1320_12</name>
    <name evidence="5" type="ORF">UFOVP1431_43</name>
    <name evidence="6" type="ORF">UFOVP1527_44</name>
    <name evidence="1" type="ORF">UFOVP548_27</name>
    <name evidence="2" type="ORF">UFOVP904_27</name>
</gene>